<organism evidence="1 2">
    <name type="scientific">Rhizophagus clarus</name>
    <dbReference type="NCBI Taxonomy" id="94130"/>
    <lineage>
        <taxon>Eukaryota</taxon>
        <taxon>Fungi</taxon>
        <taxon>Fungi incertae sedis</taxon>
        <taxon>Mucoromycota</taxon>
        <taxon>Glomeromycotina</taxon>
        <taxon>Glomeromycetes</taxon>
        <taxon>Glomerales</taxon>
        <taxon>Glomeraceae</taxon>
        <taxon>Rhizophagus</taxon>
    </lineage>
</organism>
<evidence type="ECO:0008006" key="3">
    <source>
        <dbReference type="Google" id="ProtNLM"/>
    </source>
</evidence>
<comment type="caution">
    <text evidence="1">The sequence shown here is derived from an EMBL/GenBank/DDBJ whole genome shotgun (WGS) entry which is preliminary data.</text>
</comment>
<protein>
    <recommendedName>
        <fullName evidence="3">Protein kinase domain-containing protein</fullName>
    </recommendedName>
</protein>
<evidence type="ECO:0000313" key="2">
    <source>
        <dbReference type="Proteomes" id="UP000247702"/>
    </source>
</evidence>
<keyword evidence="2" id="KW-1185">Reference proteome</keyword>
<name>A0A2Z6S4F7_9GLOM</name>
<sequence>MNFKLQKDECPPGKYWTNRNSRFWGIEVLSDGTIFIKPIDSMYKQIGRGILGTCLYENTPVYNSSISCPQCKKKFQSPDNWCSDCEIKNFKSNFGNWTGGNKMLDQIIQRSQSNVKGPLDYLEWIPFTEFSDIKFVSKGGFGCVESAIWNLGPRWSFEPSSRKWKRNGPYKVALKTVNDSHQYLQEFLNEVNY</sequence>
<dbReference type="EMBL" id="BEXD01002650">
    <property type="protein sequence ID" value="GBB98978.1"/>
    <property type="molecule type" value="Genomic_DNA"/>
</dbReference>
<proteinExistence type="predicted"/>
<reference evidence="1 2" key="1">
    <citation type="submission" date="2017-11" db="EMBL/GenBank/DDBJ databases">
        <title>The genome of Rhizophagus clarus HR1 reveals common genetic basis of auxotrophy among arbuscular mycorrhizal fungi.</title>
        <authorList>
            <person name="Kobayashi Y."/>
        </authorList>
    </citation>
    <scope>NUCLEOTIDE SEQUENCE [LARGE SCALE GENOMIC DNA]</scope>
    <source>
        <strain evidence="1 2">HR1</strain>
    </source>
</reference>
<gene>
    <name evidence="1" type="ORF">RclHR1_33830001</name>
</gene>
<evidence type="ECO:0000313" key="1">
    <source>
        <dbReference type="EMBL" id="GBB98978.1"/>
    </source>
</evidence>
<accession>A0A2Z6S4F7</accession>
<dbReference type="AlphaFoldDB" id="A0A2Z6S4F7"/>
<dbReference type="Proteomes" id="UP000247702">
    <property type="component" value="Unassembled WGS sequence"/>
</dbReference>